<evidence type="ECO:0000256" key="1">
    <source>
        <dbReference type="SAM" id="SignalP"/>
    </source>
</evidence>
<evidence type="ECO:0000313" key="2">
    <source>
        <dbReference type="EMBL" id="EFB30602.1"/>
    </source>
</evidence>
<dbReference type="AlphaFoldDB" id="D1QVY9"/>
<feature type="signal peptide" evidence="1">
    <location>
        <begin position="1"/>
        <end position="25"/>
    </location>
</feature>
<comment type="caution">
    <text evidence="2">The sequence shown here is derived from an EMBL/GenBank/DDBJ whole genome shotgun (WGS) entry which is preliminary data.</text>
</comment>
<name>D1QVY9_9BACT</name>
<dbReference type="Proteomes" id="UP000004079">
    <property type="component" value="Unassembled WGS sequence"/>
</dbReference>
<evidence type="ECO:0000313" key="3">
    <source>
        <dbReference type="Proteomes" id="UP000004079"/>
    </source>
</evidence>
<dbReference type="EMBL" id="ACUZ02000058">
    <property type="protein sequence ID" value="EFB30602.1"/>
    <property type="molecule type" value="Genomic_DNA"/>
</dbReference>
<keyword evidence="1" id="KW-0732">Signal</keyword>
<feature type="chain" id="PRO_5003027179" description="DUF3316 domain-containing protein" evidence="1">
    <location>
        <begin position="26"/>
        <end position="284"/>
    </location>
</feature>
<dbReference type="Pfam" id="PF11777">
    <property type="entry name" value="DUF3316"/>
    <property type="match status" value="1"/>
</dbReference>
<dbReference type="STRING" id="649760.HMPREF0971_03182"/>
<protein>
    <recommendedName>
        <fullName evidence="4">DUF3316 domain-containing protein</fullName>
    </recommendedName>
</protein>
<sequence>MMRIIRNNIFLAGLMLCLCPLVSIAQTDKVRAGERVITNSKMIGWGTTNLLDTYLSPEEYTGLDLRYISHTLRQREGSHIIYELIHQGNIAYVNNRAKNGREIAGNYNFQCGLHYLCGAWKLGRNELQLEAGGNAELNLGFLYNTRNSNNPAQAHAFLNLLPVAALTYNFQNPFCSSEFRDFRLRYEVGMSLVGVMFSPNYGQSYYELFSKGNYDHNIVPTYIGNTPSLRHFLTLDIPLWRATLRIGYQGEYLQAHVNKIKYHTYTHTLLLGVTKTFKLTHVRR</sequence>
<organism evidence="2 3">
    <name type="scientific">Segatella oris F0302</name>
    <dbReference type="NCBI Taxonomy" id="649760"/>
    <lineage>
        <taxon>Bacteria</taxon>
        <taxon>Pseudomonadati</taxon>
        <taxon>Bacteroidota</taxon>
        <taxon>Bacteroidia</taxon>
        <taxon>Bacteroidales</taxon>
        <taxon>Prevotellaceae</taxon>
        <taxon>Segatella</taxon>
    </lineage>
</organism>
<dbReference type="HOGENOM" id="CLU_079009_0_0_10"/>
<evidence type="ECO:0008006" key="4">
    <source>
        <dbReference type="Google" id="ProtNLM"/>
    </source>
</evidence>
<dbReference type="InterPro" id="IPR016879">
    <property type="entry name" value="UCP028299"/>
</dbReference>
<accession>D1QVY9</accession>
<gene>
    <name evidence="2" type="ORF">HMPREF0971_03182</name>
</gene>
<reference evidence="2 3" key="1">
    <citation type="submission" date="2009-11" db="EMBL/GenBank/DDBJ databases">
        <authorList>
            <person name="Weinstock G."/>
            <person name="Sodergren E."/>
            <person name="Clifton S."/>
            <person name="Fulton L."/>
            <person name="Fulton B."/>
            <person name="Courtney L."/>
            <person name="Fronick C."/>
            <person name="Harrison M."/>
            <person name="Strong C."/>
            <person name="Farmer C."/>
            <person name="Delahaunty K."/>
            <person name="Markovic C."/>
            <person name="Hall O."/>
            <person name="Minx P."/>
            <person name="Tomlinson C."/>
            <person name="Mitreva M."/>
            <person name="Nelson J."/>
            <person name="Hou S."/>
            <person name="Wollam A."/>
            <person name="Pepin K.H."/>
            <person name="Johnson M."/>
            <person name="Bhonagiri V."/>
            <person name="Nash W.E."/>
            <person name="Warren W."/>
            <person name="Chinwalla A."/>
            <person name="Mardis E.R."/>
            <person name="Wilson R.K."/>
        </authorList>
    </citation>
    <scope>NUCLEOTIDE SEQUENCE [LARGE SCALE GENOMIC DNA]</scope>
    <source>
        <strain evidence="2 3">F0302</strain>
    </source>
</reference>
<proteinExistence type="predicted"/>